<evidence type="ECO:0000313" key="2">
    <source>
        <dbReference type="EMBL" id="OGG04281.1"/>
    </source>
</evidence>
<sequence length="503" mass="58003">MKRPYIPKNNAVLFIIFAIYSLLVLFGISHHEPWRDEAHPWRWAREASIPEMVANVPNEGVPITWFVILSPFAKAGLPFETMGIIHAGIAIFAIWLLLFVNKNIPLPVKILLIFSYLLAYEYAVVQRNYVLTWALLLSVAAIYPRRFDKPVLYGMLIVLLYQANIFSLVPAGFLTVLYGFEMYRYGKFNVARFTVLTLMVAQGVFTAALLTPNPELVNWAKPQDISSQFTKVLRQSIVPSLPIDKPDIIQLPYFSQIIRIGTVICLATLIPILIHNIPLTLMALVTWGYFYYINVYVYSGYNRHHGLTLISIIFFLWMTGKHQHRDLIRRISWNIFLFVFSCLLGISWIYTGFSYVNDYRYPFSGGKDMAAFIKRNRIENWDIAAYHAYMTIDVLVYFNDRQFWYPEYQRAGSFNVIDARHKRINDALPPDVAVSLAKNAFPKSRPFLLLLDFPLPENDPEGFTLIHHSPAVYFWGKNDNFWLYANPAGLKLLRTGENINAGS</sequence>
<dbReference type="STRING" id="1798374.A2Z33_03980"/>
<dbReference type="Proteomes" id="UP000178448">
    <property type="component" value="Unassembled WGS sequence"/>
</dbReference>
<evidence type="ECO:0008006" key="4">
    <source>
        <dbReference type="Google" id="ProtNLM"/>
    </source>
</evidence>
<feature type="transmembrane region" description="Helical" evidence="1">
    <location>
        <begin position="130"/>
        <end position="147"/>
    </location>
</feature>
<dbReference type="AlphaFoldDB" id="A0A1F5YVR7"/>
<feature type="transmembrane region" description="Helical" evidence="1">
    <location>
        <begin position="84"/>
        <end position="100"/>
    </location>
</feature>
<keyword evidence="1" id="KW-0472">Membrane</keyword>
<reference evidence="2 3" key="1">
    <citation type="journal article" date="2016" name="Nat. Commun.">
        <title>Thousands of microbial genomes shed light on interconnected biogeochemical processes in an aquifer system.</title>
        <authorList>
            <person name="Anantharaman K."/>
            <person name="Brown C.T."/>
            <person name="Hug L.A."/>
            <person name="Sharon I."/>
            <person name="Castelle C.J."/>
            <person name="Probst A.J."/>
            <person name="Thomas B.C."/>
            <person name="Singh A."/>
            <person name="Wilkins M.J."/>
            <person name="Karaoz U."/>
            <person name="Brodie E.L."/>
            <person name="Williams K.H."/>
            <person name="Hubbard S.S."/>
            <person name="Banfield J.F."/>
        </authorList>
    </citation>
    <scope>NUCLEOTIDE SEQUENCE [LARGE SCALE GENOMIC DNA]</scope>
</reference>
<evidence type="ECO:0000256" key="1">
    <source>
        <dbReference type="SAM" id="Phobius"/>
    </source>
</evidence>
<feature type="transmembrane region" description="Helical" evidence="1">
    <location>
        <begin position="253"/>
        <end position="274"/>
    </location>
</feature>
<feature type="transmembrane region" description="Helical" evidence="1">
    <location>
        <begin position="304"/>
        <end position="319"/>
    </location>
</feature>
<feature type="transmembrane region" description="Helical" evidence="1">
    <location>
        <begin position="153"/>
        <end position="178"/>
    </location>
</feature>
<feature type="transmembrane region" description="Helical" evidence="1">
    <location>
        <begin position="331"/>
        <end position="350"/>
    </location>
</feature>
<comment type="caution">
    <text evidence="2">The sequence shown here is derived from an EMBL/GenBank/DDBJ whole genome shotgun (WGS) entry which is preliminary data.</text>
</comment>
<name>A0A1F5YVR7_9BACT</name>
<evidence type="ECO:0000313" key="3">
    <source>
        <dbReference type="Proteomes" id="UP000178448"/>
    </source>
</evidence>
<keyword evidence="1" id="KW-1133">Transmembrane helix</keyword>
<keyword evidence="1" id="KW-0812">Transmembrane</keyword>
<organism evidence="2 3">
    <name type="scientific">Candidatus Gottesmanbacteria bacterium RBG_16_52_11</name>
    <dbReference type="NCBI Taxonomy" id="1798374"/>
    <lineage>
        <taxon>Bacteria</taxon>
        <taxon>Candidatus Gottesmaniibacteriota</taxon>
    </lineage>
</organism>
<gene>
    <name evidence="2" type="ORF">A2Z33_03980</name>
</gene>
<proteinExistence type="predicted"/>
<feature type="transmembrane region" description="Helical" evidence="1">
    <location>
        <begin position="106"/>
        <end position="123"/>
    </location>
</feature>
<feature type="transmembrane region" description="Helical" evidence="1">
    <location>
        <begin position="12"/>
        <end position="31"/>
    </location>
</feature>
<dbReference type="EMBL" id="MFJD01000004">
    <property type="protein sequence ID" value="OGG04281.1"/>
    <property type="molecule type" value="Genomic_DNA"/>
</dbReference>
<accession>A0A1F5YVR7</accession>
<protein>
    <recommendedName>
        <fullName evidence="4">Glycosyltransferase RgtA/B/C/D-like domain-containing protein</fullName>
    </recommendedName>
</protein>
<feature type="transmembrane region" description="Helical" evidence="1">
    <location>
        <begin position="190"/>
        <end position="210"/>
    </location>
</feature>